<reference evidence="2" key="1">
    <citation type="submission" date="2017-12" db="EMBL/GenBank/DDBJ databases">
        <title>Whole genome sequencing of Acidipropionibacterium jensenii strains JS279 and JS280.</title>
        <authorList>
            <person name="Deptula P."/>
            <person name="Laine P."/>
            <person name="Smolander O.-P."/>
            <person name="Paulin L."/>
            <person name="Auvinen P."/>
            <person name="Varmanen P."/>
        </authorList>
    </citation>
    <scope>NUCLEOTIDE SEQUENCE [LARGE SCALE GENOMIC DNA]</scope>
    <source>
        <strain evidence="2">JS280</strain>
    </source>
</reference>
<dbReference type="Proteomes" id="UP000285875">
    <property type="component" value="Chromosome"/>
</dbReference>
<organism evidence="1 2">
    <name type="scientific">Acidipropionibacterium jensenii</name>
    <dbReference type="NCBI Taxonomy" id="1749"/>
    <lineage>
        <taxon>Bacteria</taxon>
        <taxon>Bacillati</taxon>
        <taxon>Actinomycetota</taxon>
        <taxon>Actinomycetes</taxon>
        <taxon>Propionibacteriales</taxon>
        <taxon>Propionibacteriaceae</taxon>
        <taxon>Acidipropionibacterium</taxon>
    </lineage>
</organism>
<dbReference type="EMBL" id="CP025570">
    <property type="protein sequence ID" value="AZZ40117.1"/>
    <property type="molecule type" value="Genomic_DNA"/>
</dbReference>
<evidence type="ECO:0000313" key="1">
    <source>
        <dbReference type="EMBL" id="AZZ40117.1"/>
    </source>
</evidence>
<protein>
    <submittedName>
        <fullName evidence="1">Uncharacterized protein</fullName>
    </submittedName>
</protein>
<dbReference type="AlphaFoldDB" id="A0A3Q9UJB1"/>
<name>A0A3Q9UJB1_9ACTN</name>
<accession>A0A3Q9UJB1</accession>
<proteinExistence type="predicted"/>
<evidence type="ECO:0000313" key="2">
    <source>
        <dbReference type="Proteomes" id="UP000285875"/>
    </source>
</evidence>
<gene>
    <name evidence="1" type="ORF">C0Z10_10550</name>
</gene>
<sequence length="99" mass="10583">MLSDLAQSQGQATVSASHVLQRSCIGGGVLEVLAGGSKICVGGLCHLVNSRVARFWEQRGKCTGKLLMALRKEVELAFRLVQEISGLVEEVVESLLCDV</sequence>
<dbReference type="KEGG" id="aji:C0Z10_10550"/>